<dbReference type="Proteomes" id="UP001295794">
    <property type="component" value="Unassembled WGS sequence"/>
</dbReference>
<dbReference type="SMART" id="SM00353">
    <property type="entry name" value="HLH"/>
    <property type="match status" value="1"/>
</dbReference>
<dbReference type="PANTHER" id="PTHR10328">
    <property type="entry name" value="PROTEIN MAX MYC-ASSOCIATED FACTOR X"/>
    <property type="match status" value="1"/>
</dbReference>
<gene>
    <name evidence="9" type="ORF">MYCIT1_LOCUS27224</name>
</gene>
<feature type="compositionally biased region" description="Low complexity" evidence="7">
    <location>
        <begin position="13"/>
        <end position="30"/>
    </location>
</feature>
<feature type="domain" description="BHLH" evidence="8">
    <location>
        <begin position="71"/>
        <end position="123"/>
    </location>
</feature>
<dbReference type="GO" id="GO:0090575">
    <property type="term" value="C:RNA polymerase II transcription regulator complex"/>
    <property type="evidence" value="ECO:0007669"/>
    <property type="project" value="TreeGrafter"/>
</dbReference>
<organism evidence="9 10">
    <name type="scientific">Mycena citricolor</name>
    <dbReference type="NCBI Taxonomy" id="2018698"/>
    <lineage>
        <taxon>Eukaryota</taxon>
        <taxon>Fungi</taxon>
        <taxon>Dikarya</taxon>
        <taxon>Basidiomycota</taxon>
        <taxon>Agaricomycotina</taxon>
        <taxon>Agaricomycetes</taxon>
        <taxon>Agaricomycetidae</taxon>
        <taxon>Agaricales</taxon>
        <taxon>Marasmiineae</taxon>
        <taxon>Mycenaceae</taxon>
        <taxon>Mycena</taxon>
    </lineage>
</organism>
<feature type="region of interest" description="Disordered" evidence="7">
    <location>
        <begin position="1"/>
        <end position="30"/>
    </location>
</feature>
<dbReference type="InterPro" id="IPR036638">
    <property type="entry name" value="HLH_DNA-bd_sf"/>
</dbReference>
<dbReference type="InterPro" id="IPR011598">
    <property type="entry name" value="bHLH_dom"/>
</dbReference>
<evidence type="ECO:0000256" key="3">
    <source>
        <dbReference type="ARBA" id="ARBA00023159"/>
    </source>
</evidence>
<proteinExistence type="predicted"/>
<evidence type="ECO:0000256" key="4">
    <source>
        <dbReference type="ARBA" id="ARBA00023163"/>
    </source>
</evidence>
<feature type="coiled-coil region" evidence="6">
    <location>
        <begin position="127"/>
        <end position="154"/>
    </location>
</feature>
<keyword evidence="2" id="KW-0238">DNA-binding</keyword>
<keyword evidence="10" id="KW-1185">Reference proteome</keyword>
<evidence type="ECO:0000256" key="1">
    <source>
        <dbReference type="ARBA" id="ARBA00023015"/>
    </source>
</evidence>
<keyword evidence="6" id="KW-0175">Coiled coil</keyword>
<dbReference type="SUPFAM" id="SSF47459">
    <property type="entry name" value="HLH, helix-loop-helix DNA-binding domain"/>
    <property type="match status" value="1"/>
</dbReference>
<protein>
    <recommendedName>
        <fullName evidence="8">BHLH domain-containing protein</fullName>
    </recommendedName>
</protein>
<evidence type="ECO:0000313" key="9">
    <source>
        <dbReference type="EMBL" id="CAK5278012.1"/>
    </source>
</evidence>
<evidence type="ECO:0000256" key="2">
    <source>
        <dbReference type="ARBA" id="ARBA00023125"/>
    </source>
</evidence>
<accession>A0AAD2HPZ9</accession>
<evidence type="ECO:0000256" key="6">
    <source>
        <dbReference type="SAM" id="Coils"/>
    </source>
</evidence>
<dbReference type="GO" id="GO:0045944">
    <property type="term" value="P:positive regulation of transcription by RNA polymerase II"/>
    <property type="evidence" value="ECO:0007669"/>
    <property type="project" value="TreeGrafter"/>
</dbReference>
<dbReference type="GO" id="GO:0046983">
    <property type="term" value="F:protein dimerization activity"/>
    <property type="evidence" value="ECO:0007669"/>
    <property type="project" value="InterPro"/>
</dbReference>
<dbReference type="GO" id="GO:0003677">
    <property type="term" value="F:DNA binding"/>
    <property type="evidence" value="ECO:0007669"/>
    <property type="project" value="UniProtKB-KW"/>
</dbReference>
<dbReference type="EMBL" id="CAVNYO010000421">
    <property type="protein sequence ID" value="CAK5278012.1"/>
    <property type="molecule type" value="Genomic_DNA"/>
</dbReference>
<dbReference type="CDD" id="cd00083">
    <property type="entry name" value="bHLH_SF"/>
    <property type="match status" value="1"/>
</dbReference>
<keyword evidence="3" id="KW-0010">Activator</keyword>
<sequence length="306" mass="33768">MSQLPFILPPSPTSSASSGSAGPSTPGVSSAVSYTARLTLPTLPDLDGYDGSSAGGVKRTLKFKKMPSAAERRASHNAVERQRREALNSRFLDLAGVLPNLVNIRRPSKSSIVNSSIAYVNASRRHRICATQQLRALANECDALRREANEWRSRAGVHRLETPARGEMYAVMGEELQYDASDLHNVLEYEDGDDYAAGVKEDELGQFPMPPVQEHPVQFAPHSAGVSPLTPQSAHSYHVTGWHTPAIASPAVYEHYDPQLHLQQLMNHREAEDKWAYSQQMMSPQSVCDTEQLLAQDRSRQAPTVW</sequence>
<keyword evidence="4" id="KW-0804">Transcription</keyword>
<keyword evidence="1" id="KW-0805">Transcription regulation</keyword>
<evidence type="ECO:0000256" key="5">
    <source>
        <dbReference type="ARBA" id="ARBA00023242"/>
    </source>
</evidence>
<keyword evidence="5" id="KW-0539">Nucleus</keyword>
<reference evidence="9" key="1">
    <citation type="submission" date="2023-11" db="EMBL/GenBank/DDBJ databases">
        <authorList>
            <person name="De Vega J J."/>
            <person name="De Vega J J."/>
        </authorList>
    </citation>
    <scope>NUCLEOTIDE SEQUENCE</scope>
</reference>
<dbReference type="PROSITE" id="PS50888">
    <property type="entry name" value="BHLH"/>
    <property type="match status" value="1"/>
</dbReference>
<comment type="caution">
    <text evidence="9">The sequence shown here is derived from an EMBL/GenBank/DDBJ whole genome shotgun (WGS) entry which is preliminary data.</text>
</comment>
<evidence type="ECO:0000256" key="7">
    <source>
        <dbReference type="SAM" id="MobiDB-lite"/>
    </source>
</evidence>
<evidence type="ECO:0000313" key="10">
    <source>
        <dbReference type="Proteomes" id="UP001295794"/>
    </source>
</evidence>
<dbReference type="Gene3D" id="4.10.280.10">
    <property type="entry name" value="Helix-loop-helix DNA-binding domain"/>
    <property type="match status" value="1"/>
</dbReference>
<name>A0AAD2HPZ9_9AGAR</name>
<dbReference type="AlphaFoldDB" id="A0AAD2HPZ9"/>
<dbReference type="GO" id="GO:0003700">
    <property type="term" value="F:DNA-binding transcription factor activity"/>
    <property type="evidence" value="ECO:0007669"/>
    <property type="project" value="TreeGrafter"/>
</dbReference>
<dbReference type="Pfam" id="PF00010">
    <property type="entry name" value="HLH"/>
    <property type="match status" value="1"/>
</dbReference>
<dbReference type="PANTHER" id="PTHR10328:SF3">
    <property type="entry name" value="PROTEIN MAX"/>
    <property type="match status" value="1"/>
</dbReference>
<evidence type="ECO:0000259" key="8">
    <source>
        <dbReference type="PROSITE" id="PS50888"/>
    </source>
</evidence>